<gene>
    <name evidence="1" type="ORF">N7449_004946</name>
</gene>
<organism evidence="1 2">
    <name type="scientific">Penicillium cf. viridicatum</name>
    <dbReference type="NCBI Taxonomy" id="2972119"/>
    <lineage>
        <taxon>Eukaryota</taxon>
        <taxon>Fungi</taxon>
        <taxon>Dikarya</taxon>
        <taxon>Ascomycota</taxon>
        <taxon>Pezizomycotina</taxon>
        <taxon>Eurotiomycetes</taxon>
        <taxon>Eurotiomycetidae</taxon>
        <taxon>Eurotiales</taxon>
        <taxon>Aspergillaceae</taxon>
        <taxon>Penicillium</taxon>
    </lineage>
</organism>
<accession>A0A9W9MKK3</accession>
<evidence type="ECO:0000313" key="1">
    <source>
        <dbReference type="EMBL" id="KAJ5202867.1"/>
    </source>
</evidence>
<name>A0A9W9MKK3_9EURO</name>
<dbReference type="AlphaFoldDB" id="A0A9W9MKK3"/>
<keyword evidence="2" id="KW-1185">Reference proteome</keyword>
<dbReference type="EMBL" id="JAPQKQ010000003">
    <property type="protein sequence ID" value="KAJ5202867.1"/>
    <property type="molecule type" value="Genomic_DNA"/>
</dbReference>
<protein>
    <submittedName>
        <fullName evidence="1">Uncharacterized protein</fullName>
    </submittedName>
</protein>
<sequence length="74" mass="8256">MSDARRKETTLFPSTANGNAQARDIRWIIPKANRYPGFKPCPQAVETKPRSIAGKHQAIQYTDDPAPWASFRAG</sequence>
<evidence type="ECO:0000313" key="2">
    <source>
        <dbReference type="Proteomes" id="UP001150942"/>
    </source>
</evidence>
<reference evidence="1" key="2">
    <citation type="journal article" date="2023" name="IMA Fungus">
        <title>Comparative genomic study of the Penicillium genus elucidates a diverse pangenome and 15 lateral gene transfer events.</title>
        <authorList>
            <person name="Petersen C."/>
            <person name="Sorensen T."/>
            <person name="Nielsen M.R."/>
            <person name="Sondergaard T.E."/>
            <person name="Sorensen J.L."/>
            <person name="Fitzpatrick D.A."/>
            <person name="Frisvad J.C."/>
            <person name="Nielsen K.L."/>
        </authorList>
    </citation>
    <scope>NUCLEOTIDE SEQUENCE</scope>
    <source>
        <strain evidence="1">IBT 20477</strain>
    </source>
</reference>
<reference evidence="1" key="1">
    <citation type="submission" date="2022-11" db="EMBL/GenBank/DDBJ databases">
        <authorList>
            <person name="Petersen C."/>
        </authorList>
    </citation>
    <scope>NUCLEOTIDE SEQUENCE</scope>
    <source>
        <strain evidence="1">IBT 20477</strain>
    </source>
</reference>
<proteinExistence type="predicted"/>
<comment type="caution">
    <text evidence="1">The sequence shown here is derived from an EMBL/GenBank/DDBJ whole genome shotgun (WGS) entry which is preliminary data.</text>
</comment>
<dbReference type="Proteomes" id="UP001150942">
    <property type="component" value="Unassembled WGS sequence"/>
</dbReference>